<gene>
    <name evidence="2" type="ORF">METZ01_LOCUS230473</name>
</gene>
<dbReference type="InterPro" id="IPR005835">
    <property type="entry name" value="NTP_transferase_dom"/>
</dbReference>
<proteinExistence type="predicted"/>
<dbReference type="AlphaFoldDB" id="A0A382GRK1"/>
<dbReference type="EMBL" id="UINC01056963">
    <property type="protein sequence ID" value="SVB77619.1"/>
    <property type="molecule type" value="Genomic_DNA"/>
</dbReference>
<organism evidence="2">
    <name type="scientific">marine metagenome</name>
    <dbReference type="NCBI Taxonomy" id="408172"/>
    <lineage>
        <taxon>unclassified sequences</taxon>
        <taxon>metagenomes</taxon>
        <taxon>ecological metagenomes</taxon>
    </lineage>
</organism>
<evidence type="ECO:0000259" key="1">
    <source>
        <dbReference type="Pfam" id="PF00483"/>
    </source>
</evidence>
<dbReference type="Pfam" id="PF00483">
    <property type="entry name" value="NTP_transferase"/>
    <property type="match status" value="1"/>
</dbReference>
<dbReference type="Gene3D" id="3.90.550.10">
    <property type="entry name" value="Spore Coat Polysaccharide Biosynthesis Protein SpsA, Chain A"/>
    <property type="match status" value="1"/>
</dbReference>
<accession>A0A382GRK1</accession>
<feature type="domain" description="Nucleotidyl transferase" evidence="1">
    <location>
        <begin position="7"/>
        <end position="263"/>
    </location>
</feature>
<protein>
    <recommendedName>
        <fullName evidence="1">Nucleotidyl transferase domain-containing protein</fullName>
    </recommendedName>
</protein>
<name>A0A382GRK1_9ZZZZ</name>
<reference evidence="2" key="1">
    <citation type="submission" date="2018-05" db="EMBL/GenBank/DDBJ databases">
        <authorList>
            <person name="Lanie J.A."/>
            <person name="Ng W.-L."/>
            <person name="Kazmierczak K.M."/>
            <person name="Andrzejewski T.M."/>
            <person name="Davidsen T.M."/>
            <person name="Wayne K.J."/>
            <person name="Tettelin H."/>
            <person name="Glass J.I."/>
            <person name="Rusch D."/>
            <person name="Podicherti R."/>
            <person name="Tsui H.-C.T."/>
            <person name="Winkler M.E."/>
        </authorList>
    </citation>
    <scope>NUCLEOTIDE SEQUENCE</scope>
</reference>
<sequence>MTDITLLIMAAGMGSRYGGLKQLDAIGPNGETIIDYSVYDAIQVGFKKVVFIIRRDFEREFKSRITNKYADKIQIEFAFQTLNDLPDGFSCPEEREKPWGTGHAILSAADLIHEPFVAINGDDFYGRESFKVVADHYDQGANHFSMVAFQLNNTLSAFGDVTRGLCTLNNGKLDTVIETGNLQKKDNGISSDRDIDLDGSEPVSMNVWGFTPILFEYLRDMFVEFLKNEGNELKSEYLIPTVVNDLVQRGKEDVHVLHSTASWFGVTYKEDSSFVKGEIQKLIDAGVYPELLFDHS</sequence>
<evidence type="ECO:0000313" key="2">
    <source>
        <dbReference type="EMBL" id="SVB77619.1"/>
    </source>
</evidence>
<dbReference type="SUPFAM" id="SSF53448">
    <property type="entry name" value="Nucleotide-diphospho-sugar transferases"/>
    <property type="match status" value="1"/>
</dbReference>
<dbReference type="InterPro" id="IPR029044">
    <property type="entry name" value="Nucleotide-diphossugar_trans"/>
</dbReference>